<dbReference type="EMBL" id="CP136051">
    <property type="protein sequence ID" value="WOK05397.1"/>
    <property type="molecule type" value="Genomic_DNA"/>
</dbReference>
<evidence type="ECO:0000259" key="1">
    <source>
        <dbReference type="Pfam" id="PF09722"/>
    </source>
</evidence>
<dbReference type="Gene3D" id="1.10.3100.10">
    <property type="entry name" value="Putative cytoplasmic protein"/>
    <property type="match status" value="1"/>
</dbReference>
<feature type="domain" description="Antitoxin Xre/MbcA/ParS-like toxin-binding" evidence="1">
    <location>
        <begin position="113"/>
        <end position="160"/>
    </location>
</feature>
<accession>A0ABZ0ILK9</accession>
<dbReference type="Pfam" id="PF09722">
    <property type="entry name" value="Xre_MbcA_ParS_C"/>
    <property type="match status" value="1"/>
</dbReference>
<gene>
    <name evidence="2" type="ORF">RT717_20155</name>
</gene>
<evidence type="ECO:0000313" key="3">
    <source>
        <dbReference type="Proteomes" id="UP001302349"/>
    </source>
</evidence>
<keyword evidence="3" id="KW-1185">Reference proteome</keyword>
<proteinExistence type="predicted"/>
<dbReference type="RefSeq" id="WP_317488157.1">
    <property type="nucleotide sequence ID" value="NZ_CP136051.1"/>
</dbReference>
<dbReference type="InterPro" id="IPR010982">
    <property type="entry name" value="Lambda_DNA-bd_dom_sf"/>
</dbReference>
<dbReference type="SUPFAM" id="SSF47413">
    <property type="entry name" value="lambda repressor-like DNA-binding domains"/>
    <property type="match status" value="1"/>
</dbReference>
<organism evidence="2 3">
    <name type="scientific">Imperialibacter roseus</name>
    <dbReference type="NCBI Taxonomy" id="1324217"/>
    <lineage>
        <taxon>Bacteria</taxon>
        <taxon>Pseudomonadati</taxon>
        <taxon>Bacteroidota</taxon>
        <taxon>Cytophagia</taxon>
        <taxon>Cytophagales</taxon>
        <taxon>Flammeovirgaceae</taxon>
        <taxon>Imperialibacter</taxon>
    </lineage>
</organism>
<protein>
    <submittedName>
        <fullName evidence="2">Antitoxin Xre/MbcA/ParS toxin-binding domain-containing protein</fullName>
    </submittedName>
</protein>
<name>A0ABZ0ILK9_9BACT</name>
<dbReference type="InterPro" id="IPR024467">
    <property type="entry name" value="Xre/MbcA/ParS-like_toxin-bd"/>
</dbReference>
<evidence type="ECO:0000313" key="2">
    <source>
        <dbReference type="EMBL" id="WOK05397.1"/>
    </source>
</evidence>
<dbReference type="InterPro" id="IPR027910">
    <property type="entry name" value="YdiL_sf"/>
</dbReference>
<dbReference type="Proteomes" id="UP001302349">
    <property type="component" value="Chromosome"/>
</dbReference>
<reference evidence="2 3" key="1">
    <citation type="journal article" date="2023" name="Microbiol. Resour. Announc.">
        <title>Complete Genome Sequence of Imperialibacter roseus strain P4T.</title>
        <authorList>
            <person name="Tizabi D.R."/>
            <person name="Bachvaroff T."/>
            <person name="Hill R.T."/>
        </authorList>
    </citation>
    <scope>NUCLEOTIDE SEQUENCE [LARGE SCALE GENOMIC DNA]</scope>
    <source>
        <strain evidence="2 3">P4T</strain>
    </source>
</reference>
<sequence length="163" mass="18618">MAEESNRSERRSWRIASVNNEVATINVDTEAYHFLKPYAQNDDPPLMAKEPELVYERIKPMVQYLGYSQQELSGVLEVDPSTLFRWDKGDKTIGKMRSKAMYDIDHIIAKGVKVFGSEKQLKEWLSTVNQALGNQKPIELIKSPYGIELVDNAMEALLWGNVL</sequence>